<keyword evidence="5" id="KW-1185">Reference proteome</keyword>
<dbReference type="Pfam" id="PF00440">
    <property type="entry name" value="TetR_N"/>
    <property type="match status" value="1"/>
</dbReference>
<dbReference type="Proteomes" id="UP000051461">
    <property type="component" value="Unassembled WGS sequence"/>
</dbReference>
<dbReference type="Gene3D" id="1.10.357.10">
    <property type="entry name" value="Tetracycline Repressor, domain 2"/>
    <property type="match status" value="1"/>
</dbReference>
<evidence type="ECO:0000313" key="5">
    <source>
        <dbReference type="Proteomes" id="UP000051461"/>
    </source>
</evidence>
<dbReference type="OrthoDB" id="9812484at2"/>
<evidence type="ECO:0000259" key="3">
    <source>
        <dbReference type="PROSITE" id="PS50977"/>
    </source>
</evidence>
<proteinExistence type="predicted"/>
<protein>
    <submittedName>
        <fullName evidence="4">Transcriptional regulator</fullName>
    </submittedName>
</protein>
<evidence type="ECO:0000256" key="2">
    <source>
        <dbReference type="PROSITE-ProRule" id="PRU00335"/>
    </source>
</evidence>
<dbReference type="GO" id="GO:0003677">
    <property type="term" value="F:DNA binding"/>
    <property type="evidence" value="ECO:0007669"/>
    <property type="project" value="UniProtKB-UniRule"/>
</dbReference>
<organism evidence="4 5">
    <name type="scientific">Loigolactobacillus bifermentans DSM 20003</name>
    <dbReference type="NCBI Taxonomy" id="1423726"/>
    <lineage>
        <taxon>Bacteria</taxon>
        <taxon>Bacillati</taxon>
        <taxon>Bacillota</taxon>
        <taxon>Bacilli</taxon>
        <taxon>Lactobacillales</taxon>
        <taxon>Lactobacillaceae</taxon>
        <taxon>Loigolactobacillus</taxon>
    </lineage>
</organism>
<evidence type="ECO:0000313" key="4">
    <source>
        <dbReference type="EMBL" id="KRK40623.1"/>
    </source>
</evidence>
<accession>A0A0R1H2I1</accession>
<dbReference type="STRING" id="1423726.FC07_GL000031"/>
<dbReference type="SUPFAM" id="SSF46689">
    <property type="entry name" value="Homeodomain-like"/>
    <property type="match status" value="1"/>
</dbReference>
<dbReference type="InterPro" id="IPR001647">
    <property type="entry name" value="HTH_TetR"/>
</dbReference>
<dbReference type="AlphaFoldDB" id="A0A0R1H2I1"/>
<keyword evidence="1 2" id="KW-0238">DNA-binding</keyword>
<dbReference type="InterPro" id="IPR009057">
    <property type="entry name" value="Homeodomain-like_sf"/>
</dbReference>
<sequence length="172" mass="19822">MPTQTFLNLSDAKQERIFQALLTEFSHYSLADAQVARIVKEAQIARGAFYKYFADLTDAYHYVYHRAIMAIHEPLRALMHDNLQAADYMKFVRLFVDTAEKSRYYDLVKLHFDKNEALLSLNHAGSSIPAPYTGQQWAIQVLCHTAIKEILLHPDQSDKFLSFLEAALQRLV</sequence>
<name>A0A0R1H2I1_9LACO</name>
<dbReference type="RefSeq" id="WP_057903433.1">
    <property type="nucleotide sequence ID" value="NZ_AZDA01000007.1"/>
</dbReference>
<feature type="DNA-binding region" description="H-T-H motif" evidence="2">
    <location>
        <begin position="34"/>
        <end position="53"/>
    </location>
</feature>
<feature type="domain" description="HTH tetR-type" evidence="3">
    <location>
        <begin position="11"/>
        <end position="71"/>
    </location>
</feature>
<dbReference type="PROSITE" id="PS50977">
    <property type="entry name" value="HTH_TETR_2"/>
    <property type="match status" value="1"/>
</dbReference>
<comment type="caution">
    <text evidence="4">The sequence shown here is derived from an EMBL/GenBank/DDBJ whole genome shotgun (WGS) entry which is preliminary data.</text>
</comment>
<dbReference type="EMBL" id="AZDA01000007">
    <property type="protein sequence ID" value="KRK40623.1"/>
    <property type="molecule type" value="Genomic_DNA"/>
</dbReference>
<dbReference type="PATRIC" id="fig|1423726.3.peg.33"/>
<evidence type="ECO:0000256" key="1">
    <source>
        <dbReference type="ARBA" id="ARBA00023125"/>
    </source>
</evidence>
<gene>
    <name evidence="4" type="ORF">FC07_GL000031</name>
</gene>
<reference evidence="4 5" key="1">
    <citation type="journal article" date="2015" name="Genome Announc.">
        <title>Expanding the biotechnology potential of lactobacilli through comparative genomics of 213 strains and associated genera.</title>
        <authorList>
            <person name="Sun Z."/>
            <person name="Harris H.M."/>
            <person name="McCann A."/>
            <person name="Guo C."/>
            <person name="Argimon S."/>
            <person name="Zhang W."/>
            <person name="Yang X."/>
            <person name="Jeffery I.B."/>
            <person name="Cooney J.C."/>
            <person name="Kagawa T.F."/>
            <person name="Liu W."/>
            <person name="Song Y."/>
            <person name="Salvetti E."/>
            <person name="Wrobel A."/>
            <person name="Rasinkangas P."/>
            <person name="Parkhill J."/>
            <person name="Rea M.C."/>
            <person name="O'Sullivan O."/>
            <person name="Ritari J."/>
            <person name="Douillard F.P."/>
            <person name="Paul Ross R."/>
            <person name="Yang R."/>
            <person name="Briner A.E."/>
            <person name="Felis G.E."/>
            <person name="de Vos W.M."/>
            <person name="Barrangou R."/>
            <person name="Klaenhammer T.R."/>
            <person name="Caufield P.W."/>
            <person name="Cui Y."/>
            <person name="Zhang H."/>
            <person name="O'Toole P.W."/>
        </authorList>
    </citation>
    <scope>NUCLEOTIDE SEQUENCE [LARGE SCALE GENOMIC DNA]</scope>
    <source>
        <strain evidence="4 5">DSM 20003</strain>
    </source>
</reference>